<dbReference type="EMBL" id="MAXA01000102">
    <property type="protein sequence ID" value="OHV38560.1"/>
    <property type="molecule type" value="Genomic_DNA"/>
</dbReference>
<keyword evidence="3" id="KW-1185">Reference proteome</keyword>
<dbReference type="AlphaFoldDB" id="A0A1S1QX65"/>
<accession>A0A1S1QX65</accession>
<evidence type="ECO:0000313" key="3">
    <source>
        <dbReference type="Proteomes" id="UP000179769"/>
    </source>
</evidence>
<evidence type="ECO:0000256" key="1">
    <source>
        <dbReference type="SAM" id="MobiDB-lite"/>
    </source>
</evidence>
<feature type="region of interest" description="Disordered" evidence="1">
    <location>
        <begin position="89"/>
        <end position="124"/>
    </location>
</feature>
<evidence type="ECO:0000313" key="2">
    <source>
        <dbReference type="EMBL" id="OHV38560.1"/>
    </source>
</evidence>
<gene>
    <name evidence="2" type="ORF">BBK14_14035</name>
</gene>
<sequence>MRLGSGEPAVTVSGGGCPRIWARRRGLAEAFPVPVHGLLQGRPQVRALDGAEQRVHGVRAGARVADVPGARRAVRHVQPAAEDVLEVGDQRQQVGARPERQVHRPGVGQPAAGRVGQQPGDRLDVGEVPGLPAVAVHRQRTSTQRGVDERRHDGGVGAPGRLVRAVDVEQPRDQDRQPEARLVRQGVPLGRQRAGRVRAGRTRRVVLGLGAAAGRPVHQSGGDDHHVGLAPLRHVEHGQCAGRIDVVGGQRVEQRALDGGPRSQVDDAVRPGAGVLQQLTVGDAAEDEARGQAEQVRPGSGAEVVDHDHLTAMGQQRTGQVGTDEPGAPGHHDPHRPNHSP</sequence>
<proteinExistence type="predicted"/>
<comment type="caution">
    <text evidence="2">The sequence shown here is derived from an EMBL/GenBank/DDBJ whole genome shotgun (WGS) entry which is preliminary data.</text>
</comment>
<dbReference type="Proteomes" id="UP000179769">
    <property type="component" value="Unassembled WGS sequence"/>
</dbReference>
<organism evidence="2 3">
    <name type="scientific">Parafrankia soli</name>
    <dbReference type="NCBI Taxonomy" id="2599596"/>
    <lineage>
        <taxon>Bacteria</taxon>
        <taxon>Bacillati</taxon>
        <taxon>Actinomycetota</taxon>
        <taxon>Actinomycetes</taxon>
        <taxon>Frankiales</taxon>
        <taxon>Frankiaceae</taxon>
        <taxon>Parafrankia</taxon>
    </lineage>
</organism>
<protein>
    <submittedName>
        <fullName evidence="2">Uncharacterized protein</fullName>
    </submittedName>
</protein>
<reference evidence="3" key="1">
    <citation type="submission" date="2016-07" db="EMBL/GenBank/DDBJ databases">
        <title>Frankia sp. NRRL B-16219 Genome sequencing.</title>
        <authorList>
            <person name="Ghodhbane-Gtari F."/>
            <person name="Swanson E."/>
            <person name="Gueddou A."/>
            <person name="Louati M."/>
            <person name="Nouioui I."/>
            <person name="Hezbri K."/>
            <person name="Abebe-Akele F."/>
            <person name="Simpson S."/>
            <person name="Morris K."/>
            <person name="Thomas K."/>
            <person name="Gtari M."/>
            <person name="Tisa L.S."/>
        </authorList>
    </citation>
    <scope>NUCLEOTIDE SEQUENCE [LARGE SCALE GENOMIC DNA]</scope>
    <source>
        <strain evidence="3">NRRL B-16219</strain>
    </source>
</reference>
<feature type="region of interest" description="Disordered" evidence="1">
    <location>
        <begin position="285"/>
        <end position="341"/>
    </location>
</feature>
<feature type="region of interest" description="Disordered" evidence="1">
    <location>
        <begin position="139"/>
        <end position="163"/>
    </location>
</feature>
<feature type="compositionally biased region" description="Basic and acidic residues" evidence="1">
    <location>
        <begin position="330"/>
        <end position="341"/>
    </location>
</feature>
<name>A0A1S1QX65_9ACTN</name>